<keyword evidence="1" id="KW-0396">Initiation factor</keyword>
<feature type="compositionally biased region" description="Polar residues" evidence="2">
    <location>
        <begin position="16"/>
        <end position="29"/>
    </location>
</feature>
<dbReference type="InterPro" id="IPR001040">
    <property type="entry name" value="TIF_eIF_4E"/>
</dbReference>
<evidence type="ECO:0000313" key="3">
    <source>
        <dbReference type="Proteomes" id="UP000046395"/>
    </source>
</evidence>
<dbReference type="Gene3D" id="3.30.760.10">
    <property type="entry name" value="RNA Cap, Translation Initiation Factor Eif4e"/>
    <property type="match status" value="1"/>
</dbReference>
<name>A0A5S6QYN7_TRIMR</name>
<dbReference type="Pfam" id="PF01652">
    <property type="entry name" value="IF4E"/>
    <property type="match status" value="1"/>
</dbReference>
<proteinExistence type="inferred from homology"/>
<accession>A0A5S6QYN7</accession>
<reference evidence="4" key="1">
    <citation type="submission" date="2019-12" db="UniProtKB">
        <authorList>
            <consortium name="WormBaseParasite"/>
        </authorList>
    </citation>
    <scope>IDENTIFICATION</scope>
</reference>
<keyword evidence="1" id="KW-0648">Protein biosynthesis</keyword>
<comment type="similarity">
    <text evidence="1">Belongs to the eukaryotic initiation factor 4E family.</text>
</comment>
<dbReference type="AlphaFoldDB" id="A0A5S6QYN7"/>
<dbReference type="WBParaSite" id="TMUE_3000012022.1">
    <property type="protein sequence ID" value="TMUE_3000012022.1"/>
    <property type="gene ID" value="WBGene00289534"/>
</dbReference>
<dbReference type="InterPro" id="IPR023398">
    <property type="entry name" value="TIF_eIF4e-like"/>
</dbReference>
<keyword evidence="3" id="KW-1185">Reference proteome</keyword>
<protein>
    <submittedName>
        <fullName evidence="4">EIF-4F 25 kDa subunit</fullName>
    </submittedName>
</protein>
<evidence type="ECO:0000256" key="2">
    <source>
        <dbReference type="SAM" id="MobiDB-lite"/>
    </source>
</evidence>
<evidence type="ECO:0000256" key="1">
    <source>
        <dbReference type="RuleBase" id="RU004374"/>
    </source>
</evidence>
<evidence type="ECO:0000313" key="4">
    <source>
        <dbReference type="WBParaSite" id="TMUE_3000012022.1"/>
    </source>
</evidence>
<dbReference type="GO" id="GO:0016281">
    <property type="term" value="C:eukaryotic translation initiation factor 4F complex"/>
    <property type="evidence" value="ECO:0007669"/>
    <property type="project" value="TreeGrafter"/>
</dbReference>
<dbReference type="STRING" id="70415.A0A5S6QYN7"/>
<organism evidence="3 4">
    <name type="scientific">Trichuris muris</name>
    <name type="common">Mouse whipworm</name>
    <dbReference type="NCBI Taxonomy" id="70415"/>
    <lineage>
        <taxon>Eukaryota</taxon>
        <taxon>Metazoa</taxon>
        <taxon>Ecdysozoa</taxon>
        <taxon>Nematoda</taxon>
        <taxon>Enoplea</taxon>
        <taxon>Dorylaimia</taxon>
        <taxon>Trichinellida</taxon>
        <taxon>Trichuridae</taxon>
        <taxon>Trichuris</taxon>
    </lineage>
</organism>
<sequence>MHASDQESTDEKSDAIASTSQALDISSSSVDKSDQMLLENGISWLSMTKLLLSKEDIHERSATLPPTSRTVDKPKNRLQERWALWLWESNNPADSGHPEEGTLSKLGTFETACDFWTVFNGAKRVSMMSWQSECYLFMESFDPTAPRSVQPDEGHWIACFDPSQHEAMDRYWMMTIIAITEGKLKGYGETLLGAGMAVREKGDMITVWTKRNNVMDKPRQGLGDMLRMVLGAKRYFRYVSHRNI</sequence>
<dbReference type="GO" id="GO:0000340">
    <property type="term" value="F:RNA 7-methylguanosine cap binding"/>
    <property type="evidence" value="ECO:0007669"/>
    <property type="project" value="TreeGrafter"/>
</dbReference>
<dbReference type="SUPFAM" id="SSF55418">
    <property type="entry name" value="eIF4e-like"/>
    <property type="match status" value="1"/>
</dbReference>
<keyword evidence="1" id="KW-0694">RNA-binding</keyword>
<dbReference type="GO" id="GO:0003743">
    <property type="term" value="F:translation initiation factor activity"/>
    <property type="evidence" value="ECO:0007669"/>
    <property type="project" value="UniProtKB-KW"/>
</dbReference>
<feature type="region of interest" description="Disordered" evidence="2">
    <location>
        <begin position="1"/>
        <end position="29"/>
    </location>
</feature>
<dbReference type="Proteomes" id="UP000046395">
    <property type="component" value="Unassembled WGS sequence"/>
</dbReference>
<dbReference type="PANTHER" id="PTHR11960">
    <property type="entry name" value="EUKARYOTIC TRANSLATION INITIATION FACTOR 4E RELATED"/>
    <property type="match status" value="1"/>
</dbReference>